<organism evidence="1 2">
    <name type="scientific">Mycolicibacterium fluoranthenivorans</name>
    <dbReference type="NCBI Taxonomy" id="258505"/>
    <lineage>
        <taxon>Bacteria</taxon>
        <taxon>Bacillati</taxon>
        <taxon>Actinomycetota</taxon>
        <taxon>Actinomycetes</taxon>
        <taxon>Mycobacteriales</taxon>
        <taxon>Mycobacteriaceae</taxon>
        <taxon>Mycolicibacterium</taxon>
    </lineage>
</organism>
<dbReference type="EMBL" id="FMUB01000023">
    <property type="protein sequence ID" value="SCX34320.1"/>
    <property type="molecule type" value="Genomic_DNA"/>
</dbReference>
<accession>A0A1G4X390</accession>
<dbReference type="STRING" id="1502745.SAMN02799620_06293"/>
<evidence type="ECO:0000313" key="2">
    <source>
        <dbReference type="Proteomes" id="UP000199707"/>
    </source>
</evidence>
<dbReference type="Gene3D" id="1.10.10.10">
    <property type="entry name" value="Winged helix-like DNA-binding domain superfamily/Winged helix DNA-binding domain"/>
    <property type="match status" value="1"/>
</dbReference>
<reference evidence="2" key="1">
    <citation type="submission" date="2016-10" db="EMBL/GenBank/DDBJ databases">
        <authorList>
            <person name="Varghese N."/>
            <person name="Submissions S."/>
        </authorList>
    </citation>
    <scope>NUCLEOTIDE SEQUENCE [LARGE SCALE GENOMIC DNA]</scope>
    <source>
        <strain evidence="2">UNC267MFSha1.1M11</strain>
    </source>
</reference>
<gene>
    <name evidence="1" type="ORF">SAMN02799620_06293</name>
</gene>
<protein>
    <submittedName>
        <fullName evidence="1">Uncharacterized protein</fullName>
    </submittedName>
</protein>
<dbReference type="InterPro" id="IPR036388">
    <property type="entry name" value="WH-like_DNA-bd_sf"/>
</dbReference>
<evidence type="ECO:0000313" key="1">
    <source>
        <dbReference type="EMBL" id="SCX34320.1"/>
    </source>
</evidence>
<proteinExistence type="predicted"/>
<sequence length="76" mass="8053">MPLRPGSGSVRMQPSMDTTFESNDLVAGRLNIAPATVRTHLQRVGVKYVAAGRPAPTKAALVARPVQDGIISIDDL</sequence>
<dbReference type="AlphaFoldDB" id="A0A1G4X390"/>
<name>A0A1G4X390_9MYCO</name>
<dbReference type="Proteomes" id="UP000199707">
    <property type="component" value="Unassembled WGS sequence"/>
</dbReference>